<name>A0A543A0F7_9MICC</name>
<comment type="caution">
    <text evidence="1">The sequence shown here is derived from an EMBL/GenBank/DDBJ whole genome shotgun (WGS) entry which is preliminary data.</text>
</comment>
<dbReference type="Proteomes" id="UP000319746">
    <property type="component" value="Unassembled WGS sequence"/>
</dbReference>
<organism evidence="1 2">
    <name type="scientific">Enteractinococcus coprophilus</name>
    <dbReference type="NCBI Taxonomy" id="1027633"/>
    <lineage>
        <taxon>Bacteria</taxon>
        <taxon>Bacillati</taxon>
        <taxon>Actinomycetota</taxon>
        <taxon>Actinomycetes</taxon>
        <taxon>Micrococcales</taxon>
        <taxon>Micrococcaceae</taxon>
    </lineage>
</organism>
<evidence type="ECO:0000313" key="2">
    <source>
        <dbReference type="Proteomes" id="UP000319746"/>
    </source>
</evidence>
<reference evidence="1 2" key="1">
    <citation type="submission" date="2019-06" db="EMBL/GenBank/DDBJ databases">
        <title>Sequencing the genomes of 1000 actinobacteria strains.</title>
        <authorList>
            <person name="Klenk H.-P."/>
        </authorList>
    </citation>
    <scope>NUCLEOTIDE SEQUENCE [LARGE SCALE GENOMIC DNA]</scope>
    <source>
        <strain evidence="1 2">DSM 24083</strain>
    </source>
</reference>
<proteinExistence type="predicted"/>
<dbReference type="AlphaFoldDB" id="A0A543A0F7"/>
<dbReference type="EMBL" id="VFOU01000004">
    <property type="protein sequence ID" value="TQL65976.1"/>
    <property type="molecule type" value="Genomic_DNA"/>
</dbReference>
<dbReference type="SUPFAM" id="SSF53850">
    <property type="entry name" value="Periplasmic binding protein-like II"/>
    <property type="match status" value="1"/>
</dbReference>
<dbReference type="Gene3D" id="3.40.190.10">
    <property type="entry name" value="Periplasmic binding protein-like II"/>
    <property type="match status" value="2"/>
</dbReference>
<gene>
    <name evidence="1" type="ORF">FB556_2453</name>
</gene>
<evidence type="ECO:0000313" key="1">
    <source>
        <dbReference type="EMBL" id="TQL65976.1"/>
    </source>
</evidence>
<keyword evidence="2" id="KW-1185">Reference proteome</keyword>
<sequence>MAAVTFAVVLSGCGTTEDPVTDDGADTEEVVNIGVVLSSPGLASGSDPVETSGAEIALGRAVAAELDTIEPEAQVRWVPISAANDTIAAIQNGELEFMLGQLSESQLTDQLGWVGPYATAKSALLIRQAADETENAITTIEPLESITSAAELVEAPVCVVANSAAASVELPIENVTVQQTVSECEVGMRSGRFDAIAADDMQLAGVMLDPNLAATYELLSWSDIAAEEDLEVADELLEAHQYWIGTDPAHCDALTEALRTVVTQGALVEAFAEWEEATGFNPDIATASQITTKHCPS</sequence>
<protein>
    <submittedName>
        <fullName evidence="1">ABC-type amino acid transport substrate-binding protein</fullName>
    </submittedName>
</protein>
<accession>A0A543A0F7</accession>